<feature type="compositionally biased region" description="Basic and acidic residues" evidence="1">
    <location>
        <begin position="10"/>
        <end position="39"/>
    </location>
</feature>
<evidence type="ECO:0000256" key="2">
    <source>
        <dbReference type="SAM" id="Phobius"/>
    </source>
</evidence>
<comment type="caution">
    <text evidence="3">The sequence shown here is derived from an EMBL/GenBank/DDBJ whole genome shotgun (WGS) entry which is preliminary data.</text>
</comment>
<keyword evidence="2" id="KW-1133">Transmembrane helix</keyword>
<reference evidence="3 4" key="1">
    <citation type="journal article" date="2016" name="Nat. Commun.">
        <title>Thousands of microbial genomes shed light on interconnected biogeochemical processes in an aquifer system.</title>
        <authorList>
            <person name="Anantharaman K."/>
            <person name="Brown C.T."/>
            <person name="Hug L.A."/>
            <person name="Sharon I."/>
            <person name="Castelle C.J."/>
            <person name="Probst A.J."/>
            <person name="Thomas B.C."/>
            <person name="Singh A."/>
            <person name="Wilkins M.J."/>
            <person name="Karaoz U."/>
            <person name="Brodie E.L."/>
            <person name="Williams K.H."/>
            <person name="Hubbard S.S."/>
            <person name="Banfield J.F."/>
        </authorList>
    </citation>
    <scope>NUCLEOTIDE SEQUENCE [LARGE SCALE GENOMIC DNA]</scope>
</reference>
<sequence>MSDINFLANKKADEADETDKSRLADKKEKIVWSEPEDTKSLPREAPFFALSLFKKKTAPKKPVAETPAAEPLPAIDRSKIRQMRQEILGLIKRQKNLESGKKHKKSINGGSEFAPSAMPTPRPASPSLGGGGGGVRPGKAGHNFFAGLLAGFKKQPSQREVLIDYQQVFNDGKNRGNQPARPASPASPEPKPVQPARSAQVKPSPDLPGGENGNKAAVPEPKPRAGFFSRFFKWIKDKISALGWFKTGPVKINLKEAGKIKPAAAPGPRPRPAEEKKAEVKIKETVDAEPATAASDAVKVLETNLIKGEIITFFDWRKESVGLIKAVLIPVFLVCLIYFGLVYYQKYNQTKIEAQARELNELMENIKQEEPSFKKIIEFQNRLSLVSKIFAKHIYWTNFFKFLEDNTIKDVFFQGFSGDTGGDYSLNAVASRFSDISEQVNLLAENPKITSVETAGGKLASGGVGAKSGVAFNLSFSILNSIFIE</sequence>
<feature type="region of interest" description="Disordered" evidence="1">
    <location>
        <begin position="93"/>
        <end position="140"/>
    </location>
</feature>
<organism evidence="3 4">
    <name type="scientific">Candidatus Falkowbacteria bacterium RIFCSPLOWO2_12_FULL_45_13</name>
    <dbReference type="NCBI Taxonomy" id="1797991"/>
    <lineage>
        <taxon>Bacteria</taxon>
        <taxon>Candidatus Falkowiibacteriota</taxon>
    </lineage>
</organism>
<feature type="region of interest" description="Disordered" evidence="1">
    <location>
        <begin position="261"/>
        <end position="280"/>
    </location>
</feature>
<evidence type="ECO:0000313" key="3">
    <source>
        <dbReference type="EMBL" id="OGF31314.1"/>
    </source>
</evidence>
<accession>A0A1F5SX79</accession>
<dbReference type="EMBL" id="MFFY01000019">
    <property type="protein sequence ID" value="OGF31314.1"/>
    <property type="molecule type" value="Genomic_DNA"/>
</dbReference>
<feature type="region of interest" description="Disordered" evidence="1">
    <location>
        <begin position="58"/>
        <end position="80"/>
    </location>
</feature>
<gene>
    <name evidence="3" type="ORF">A3H09_03495</name>
</gene>
<dbReference type="Proteomes" id="UP000176915">
    <property type="component" value="Unassembled WGS sequence"/>
</dbReference>
<feature type="transmembrane region" description="Helical" evidence="2">
    <location>
        <begin position="323"/>
        <end position="344"/>
    </location>
</feature>
<protein>
    <submittedName>
        <fullName evidence="3">Uncharacterized protein</fullName>
    </submittedName>
</protein>
<feature type="region of interest" description="Disordered" evidence="1">
    <location>
        <begin position="1"/>
        <end position="39"/>
    </location>
</feature>
<dbReference type="AlphaFoldDB" id="A0A1F5SX79"/>
<name>A0A1F5SX79_9BACT</name>
<evidence type="ECO:0000256" key="1">
    <source>
        <dbReference type="SAM" id="MobiDB-lite"/>
    </source>
</evidence>
<feature type="region of interest" description="Disordered" evidence="1">
    <location>
        <begin position="170"/>
        <end position="221"/>
    </location>
</feature>
<keyword evidence="2" id="KW-0472">Membrane</keyword>
<feature type="compositionally biased region" description="Basic and acidic residues" evidence="1">
    <location>
        <begin position="271"/>
        <end position="280"/>
    </location>
</feature>
<keyword evidence="2" id="KW-0812">Transmembrane</keyword>
<proteinExistence type="predicted"/>
<evidence type="ECO:0000313" key="4">
    <source>
        <dbReference type="Proteomes" id="UP000176915"/>
    </source>
</evidence>